<dbReference type="EMBL" id="LR134492">
    <property type="protein sequence ID" value="VEI69489.1"/>
    <property type="molecule type" value="Genomic_DNA"/>
</dbReference>
<dbReference type="Proteomes" id="UP000270487">
    <property type="component" value="Chromosome"/>
</dbReference>
<evidence type="ECO:0000313" key="3">
    <source>
        <dbReference type="Proteomes" id="UP000270487"/>
    </source>
</evidence>
<dbReference type="RefSeq" id="WP_141132090.1">
    <property type="nucleotide sequence ID" value="NZ_CAMKUD010000009.1"/>
</dbReference>
<keyword evidence="1" id="KW-1133">Transmembrane helix</keyword>
<proteinExistence type="predicted"/>
<evidence type="ECO:0000313" key="2">
    <source>
        <dbReference type="EMBL" id="VEI69489.1"/>
    </source>
</evidence>
<name>A0A3S5AZK5_SERFO</name>
<evidence type="ECO:0000256" key="1">
    <source>
        <dbReference type="SAM" id="Phobius"/>
    </source>
</evidence>
<gene>
    <name evidence="2" type="ORF">NCTC13193_02679</name>
</gene>
<feature type="transmembrane region" description="Helical" evidence="1">
    <location>
        <begin position="6"/>
        <end position="23"/>
    </location>
</feature>
<protein>
    <submittedName>
        <fullName evidence="2">Uncharacterized protein</fullName>
    </submittedName>
</protein>
<keyword evidence="1" id="KW-0812">Transmembrane</keyword>
<reference evidence="2 3" key="1">
    <citation type="submission" date="2018-12" db="EMBL/GenBank/DDBJ databases">
        <authorList>
            <consortium name="Pathogen Informatics"/>
        </authorList>
    </citation>
    <scope>NUCLEOTIDE SEQUENCE [LARGE SCALE GENOMIC DNA]</scope>
    <source>
        <strain evidence="2 3">NCTC13193</strain>
    </source>
</reference>
<keyword evidence="1" id="KW-0472">Membrane</keyword>
<accession>A0A3S5AZK5</accession>
<dbReference type="AlphaFoldDB" id="A0A3S5AZK5"/>
<organism evidence="2 3">
    <name type="scientific">Serratia fonticola</name>
    <dbReference type="NCBI Taxonomy" id="47917"/>
    <lineage>
        <taxon>Bacteria</taxon>
        <taxon>Pseudomonadati</taxon>
        <taxon>Pseudomonadota</taxon>
        <taxon>Gammaproteobacteria</taxon>
        <taxon>Enterobacterales</taxon>
        <taxon>Yersiniaceae</taxon>
        <taxon>Serratia</taxon>
    </lineage>
</organism>
<sequence length="163" mass="18687">MDSIVSLEHVVWVVIWAGVIFVLPKMVASRITSSVQHEYNELLESIKLSHQRQLEKEKNSREVRLKSAIIAELLAEWTSRPDNKSRLRQLTYEAFLWLPPSLAKELSAILSHEDAALSIQDFLIKVRKLLLGDTDDLTADKVISFQLSQFEQMQKSINNPFGQ</sequence>